<accession>A0A222VPS2</accession>
<evidence type="ECO:0000313" key="1">
    <source>
        <dbReference type="EMBL" id="SDC28292.1"/>
    </source>
</evidence>
<organism evidence="1 2">
    <name type="scientific">Prauserella marina</name>
    <dbReference type="NCBI Taxonomy" id="530584"/>
    <lineage>
        <taxon>Bacteria</taxon>
        <taxon>Bacillati</taxon>
        <taxon>Actinomycetota</taxon>
        <taxon>Actinomycetes</taxon>
        <taxon>Pseudonocardiales</taxon>
        <taxon>Pseudonocardiaceae</taxon>
        <taxon>Prauserella</taxon>
    </lineage>
</organism>
<evidence type="ECO:0000313" key="2">
    <source>
        <dbReference type="Proteomes" id="UP000199494"/>
    </source>
</evidence>
<dbReference type="EMBL" id="FMZE01000001">
    <property type="protein sequence ID" value="SDC28292.1"/>
    <property type="molecule type" value="Genomic_DNA"/>
</dbReference>
<keyword evidence="2" id="KW-1185">Reference proteome</keyword>
<dbReference type="InterPro" id="IPR016181">
    <property type="entry name" value="Acyl_CoA_acyltransferase"/>
</dbReference>
<dbReference type="PANTHER" id="PTHR31435:SF10">
    <property type="entry name" value="BSR4717 PROTEIN"/>
    <property type="match status" value="1"/>
</dbReference>
<dbReference type="Gene3D" id="3.40.630.30">
    <property type="match status" value="1"/>
</dbReference>
<dbReference type="AlphaFoldDB" id="A0A222VPS2"/>
<dbReference type="RefSeq" id="WP_091797928.1">
    <property type="nucleotide sequence ID" value="NZ_CP016353.1"/>
</dbReference>
<protein>
    <submittedName>
        <fullName evidence="1">Uncharacterized protein</fullName>
    </submittedName>
</protein>
<dbReference type="STRING" id="530584.SAMN05421630_1011124"/>
<sequence length="110" mass="12007">MADSTDPATSKVVRDDDKARYEIWWGDELAGFAAFRQRGGRTIFVHTEIGDEFGGKGLGSALAKGALDDVVRRGQLIVAVCPFIAAYLGKHPEYAEHVVNRDGGARRDDE</sequence>
<dbReference type="InterPro" id="IPR045057">
    <property type="entry name" value="Gcn5-rel_NAT"/>
</dbReference>
<gene>
    <name evidence="1" type="ORF">SAMN05421630_1011124</name>
</gene>
<name>A0A222VPS2_9PSEU</name>
<proteinExistence type="predicted"/>
<dbReference type="OrthoDB" id="5405911at2"/>
<dbReference type="InterPro" id="IPR031165">
    <property type="entry name" value="GNAT_YJDJ"/>
</dbReference>
<dbReference type="KEGG" id="pmad:BAY61_13695"/>
<dbReference type="Pfam" id="PF14542">
    <property type="entry name" value="Acetyltransf_CG"/>
    <property type="match status" value="1"/>
</dbReference>
<dbReference type="Proteomes" id="UP000199494">
    <property type="component" value="Unassembled WGS sequence"/>
</dbReference>
<dbReference type="PROSITE" id="PS51729">
    <property type="entry name" value="GNAT_YJDJ"/>
    <property type="match status" value="1"/>
</dbReference>
<dbReference type="SUPFAM" id="SSF55729">
    <property type="entry name" value="Acyl-CoA N-acyltransferases (Nat)"/>
    <property type="match status" value="1"/>
</dbReference>
<reference evidence="1 2" key="1">
    <citation type="submission" date="2016-10" db="EMBL/GenBank/DDBJ databases">
        <authorList>
            <person name="de Groot N.N."/>
        </authorList>
    </citation>
    <scope>NUCLEOTIDE SEQUENCE [LARGE SCALE GENOMIC DNA]</scope>
    <source>
        <strain evidence="1 2">CGMCC 4.5506</strain>
    </source>
</reference>
<dbReference type="PANTHER" id="PTHR31435">
    <property type="entry name" value="PROTEIN NATD1"/>
    <property type="match status" value="1"/>
</dbReference>